<protein>
    <submittedName>
        <fullName evidence="1">Uncharacterized protein</fullName>
    </submittedName>
</protein>
<keyword evidence="2" id="KW-1185">Reference proteome</keyword>
<evidence type="ECO:0000313" key="1">
    <source>
        <dbReference type="EMBL" id="KAK1151616.1"/>
    </source>
</evidence>
<sequence>MGLRSERTDRLADRNYNGGGTFSESCMLHHRPTPAHTPTAALHCAPNSRSEIQTTILESWFKMVELSRRSSAKRRRGMR</sequence>
<comment type="caution">
    <text evidence="1">The sequence shown here is derived from an EMBL/GenBank/DDBJ whole genome shotgun (WGS) entry which is preliminary data.</text>
</comment>
<organism evidence="1 2">
    <name type="scientific">Acipenser oxyrinchus oxyrinchus</name>
    <dbReference type="NCBI Taxonomy" id="40147"/>
    <lineage>
        <taxon>Eukaryota</taxon>
        <taxon>Metazoa</taxon>
        <taxon>Chordata</taxon>
        <taxon>Craniata</taxon>
        <taxon>Vertebrata</taxon>
        <taxon>Euteleostomi</taxon>
        <taxon>Actinopterygii</taxon>
        <taxon>Chondrostei</taxon>
        <taxon>Acipenseriformes</taxon>
        <taxon>Acipenseridae</taxon>
        <taxon>Acipenser</taxon>
    </lineage>
</organism>
<proteinExistence type="predicted"/>
<gene>
    <name evidence="1" type="ORF">AOXY_G32484</name>
</gene>
<dbReference type="Proteomes" id="UP001230051">
    <property type="component" value="Unassembled WGS sequence"/>
</dbReference>
<accession>A0AAD8CIZ2</accession>
<reference evidence="1" key="1">
    <citation type="submission" date="2022-02" db="EMBL/GenBank/DDBJ databases">
        <title>Atlantic sturgeon de novo genome assembly.</title>
        <authorList>
            <person name="Stock M."/>
            <person name="Klopp C."/>
            <person name="Guiguen Y."/>
            <person name="Cabau C."/>
            <person name="Parinello H."/>
            <person name="Santidrian Yebra-Pimentel E."/>
            <person name="Kuhl H."/>
            <person name="Dirks R.P."/>
            <person name="Guessner J."/>
            <person name="Wuertz S."/>
            <person name="Du K."/>
            <person name="Schartl M."/>
        </authorList>
    </citation>
    <scope>NUCLEOTIDE SEQUENCE</scope>
    <source>
        <strain evidence="1">STURGEONOMICS-FGT-2020</strain>
        <tissue evidence="1">Whole blood</tissue>
    </source>
</reference>
<dbReference type="AlphaFoldDB" id="A0AAD8CIZ2"/>
<evidence type="ECO:0000313" key="2">
    <source>
        <dbReference type="Proteomes" id="UP001230051"/>
    </source>
</evidence>
<name>A0AAD8CIZ2_ACIOX</name>
<dbReference type="EMBL" id="JAGXEW010000051">
    <property type="protein sequence ID" value="KAK1151616.1"/>
    <property type="molecule type" value="Genomic_DNA"/>
</dbReference>